<keyword evidence="4 5" id="KW-0472">Membrane</keyword>
<comment type="caution">
    <text evidence="7">The sequence shown here is derived from an EMBL/GenBank/DDBJ whole genome shotgun (WGS) entry which is preliminary data.</text>
</comment>
<evidence type="ECO:0000256" key="3">
    <source>
        <dbReference type="ARBA" id="ARBA00022989"/>
    </source>
</evidence>
<name>A0A2U2PBV5_9SPHI</name>
<keyword evidence="8" id="KW-1185">Reference proteome</keyword>
<dbReference type="InterPro" id="IPR026841">
    <property type="entry name" value="Aur1/Ipt1"/>
</dbReference>
<feature type="transmembrane region" description="Helical" evidence="5">
    <location>
        <begin position="251"/>
        <end position="271"/>
    </location>
</feature>
<dbReference type="PANTHER" id="PTHR31310:SF7">
    <property type="entry name" value="PA-PHOSPHATASE RELATED-FAMILY PROTEIN DDB_G0268928"/>
    <property type="match status" value="1"/>
</dbReference>
<dbReference type="PANTHER" id="PTHR31310">
    <property type="match status" value="1"/>
</dbReference>
<dbReference type="RefSeq" id="WP_109417518.1">
    <property type="nucleotide sequence ID" value="NZ_QEAS01000019.1"/>
</dbReference>
<keyword evidence="3 5" id="KW-1133">Transmembrane helix</keyword>
<sequence length="312" mass="35839">MSVTTKTKSISLPGRNTYIVALVSVMYLLLSWFLIGYKQEQLVLVGLFNTLYFASGDTRRLILGFSIFIVYWIIFDYMKAFPNYQYHTVDIEGIYYFEKDIFGIKLGNTTLTPNEYLKFFASPFLDILSGIFYLTWVPVPLIFAVFLFFKKRLYFFYFSLTFLLVNLIGFVIYYLHPAAPPWYIQSYGYDFNPHTPGNTAGLSRFDSLLGMPVFKSIYAKSSNVFAAMPSLHSSYPVIVLYYGLKSKLKYVNVLFAIIMGGIWFAAVYSSHHYVVDVLAGILCAISGIILFRYLLKTRVLSRFIESLMKATA</sequence>
<evidence type="ECO:0000256" key="1">
    <source>
        <dbReference type="ARBA" id="ARBA00004141"/>
    </source>
</evidence>
<evidence type="ECO:0000313" key="8">
    <source>
        <dbReference type="Proteomes" id="UP000245647"/>
    </source>
</evidence>
<evidence type="ECO:0000256" key="4">
    <source>
        <dbReference type="ARBA" id="ARBA00023136"/>
    </source>
</evidence>
<feature type="transmembrane region" description="Helical" evidence="5">
    <location>
        <begin position="58"/>
        <end position="75"/>
    </location>
</feature>
<accession>A0A2U2PBV5</accession>
<dbReference type="CDD" id="cd03386">
    <property type="entry name" value="PAP2_Aur1_like"/>
    <property type="match status" value="1"/>
</dbReference>
<evidence type="ECO:0000313" key="7">
    <source>
        <dbReference type="EMBL" id="PWG78881.1"/>
    </source>
</evidence>
<dbReference type="Pfam" id="PF14378">
    <property type="entry name" value="PAP2_3"/>
    <property type="match status" value="1"/>
</dbReference>
<dbReference type="OrthoDB" id="629685at2"/>
<comment type="subcellular location">
    <subcellularLocation>
        <location evidence="1">Membrane</location>
        <topology evidence="1">Multi-pass membrane protein</topology>
    </subcellularLocation>
</comment>
<organism evidence="7 8">
    <name type="scientific">Pararcticibacter amylolyticus</name>
    <dbReference type="NCBI Taxonomy" id="2173175"/>
    <lineage>
        <taxon>Bacteria</taxon>
        <taxon>Pseudomonadati</taxon>
        <taxon>Bacteroidota</taxon>
        <taxon>Sphingobacteriia</taxon>
        <taxon>Sphingobacteriales</taxon>
        <taxon>Sphingobacteriaceae</taxon>
        <taxon>Pararcticibacter</taxon>
    </lineage>
</organism>
<evidence type="ECO:0000256" key="5">
    <source>
        <dbReference type="SAM" id="Phobius"/>
    </source>
</evidence>
<dbReference type="AlphaFoldDB" id="A0A2U2PBV5"/>
<evidence type="ECO:0000256" key="2">
    <source>
        <dbReference type="ARBA" id="ARBA00022692"/>
    </source>
</evidence>
<dbReference type="Proteomes" id="UP000245647">
    <property type="component" value="Unassembled WGS sequence"/>
</dbReference>
<evidence type="ECO:0000259" key="6">
    <source>
        <dbReference type="Pfam" id="PF14378"/>
    </source>
</evidence>
<keyword evidence="2 5" id="KW-0812">Transmembrane</keyword>
<protein>
    <submittedName>
        <fullName evidence="7">PA-phosphatase</fullName>
    </submittedName>
</protein>
<feature type="transmembrane region" description="Helical" evidence="5">
    <location>
        <begin position="127"/>
        <end position="149"/>
    </location>
</feature>
<feature type="transmembrane region" description="Helical" evidence="5">
    <location>
        <begin position="224"/>
        <end position="244"/>
    </location>
</feature>
<gene>
    <name evidence="7" type="ORF">DDR33_19685</name>
</gene>
<dbReference type="EMBL" id="QEAS01000019">
    <property type="protein sequence ID" value="PWG78881.1"/>
    <property type="molecule type" value="Genomic_DNA"/>
</dbReference>
<dbReference type="GO" id="GO:0016020">
    <property type="term" value="C:membrane"/>
    <property type="evidence" value="ECO:0007669"/>
    <property type="project" value="UniProtKB-SubCell"/>
</dbReference>
<feature type="domain" description="Inositolphosphotransferase Aur1/Ipt1" evidence="6">
    <location>
        <begin position="119"/>
        <end position="289"/>
    </location>
</feature>
<feature type="transmembrane region" description="Helical" evidence="5">
    <location>
        <begin position="18"/>
        <end position="37"/>
    </location>
</feature>
<feature type="transmembrane region" description="Helical" evidence="5">
    <location>
        <begin position="277"/>
        <end position="295"/>
    </location>
</feature>
<dbReference type="InterPro" id="IPR052185">
    <property type="entry name" value="IPC_Synthase-Related"/>
</dbReference>
<proteinExistence type="predicted"/>
<feature type="transmembrane region" description="Helical" evidence="5">
    <location>
        <begin position="154"/>
        <end position="175"/>
    </location>
</feature>
<reference evidence="7 8" key="1">
    <citation type="submission" date="2018-04" db="EMBL/GenBank/DDBJ databases">
        <title>Pedobacter chongqingensis sp. nov., isolated from a rottenly hemp rope.</title>
        <authorList>
            <person name="Cai Y."/>
        </authorList>
    </citation>
    <scope>NUCLEOTIDE SEQUENCE [LARGE SCALE GENOMIC DNA]</scope>
    <source>
        <strain evidence="7 8">FJ4-8</strain>
    </source>
</reference>